<reference evidence="3 4" key="1">
    <citation type="submission" date="2021-05" db="EMBL/GenBank/DDBJ databases">
        <title>Phylogenetic classification of ten novel species belonging to the genus Bifidobacterium comprising B. colchicus sp. nov., B. abeli sp. nov., B. bicoloris sp. nov., B. guerezis sp. nov., B. rosaliae sp. nov., B. santillanensis sp. nov., B. argentati sp. nov., B. amazzoni sp. nov., B. pluviali sp. nov., and B. pinnaculum sp. nov.</title>
        <authorList>
            <person name="Lugli G.A."/>
            <person name="Ruiz Garcia L."/>
            <person name="Margolles A."/>
            <person name="Ventura M."/>
        </authorList>
    </citation>
    <scope>NUCLEOTIDE SEQUENCE [LARGE SCALE GENOMIC DNA]</scope>
    <source>
        <strain evidence="3 4">6T3</strain>
    </source>
</reference>
<comment type="caution">
    <text evidence="3">The sequence shown here is derived from an EMBL/GenBank/DDBJ whole genome shotgun (WGS) entry which is preliminary data.</text>
</comment>
<dbReference type="RefSeq" id="WP_219079637.1">
    <property type="nucleotide sequence ID" value="NZ_JAHBBD010000001.1"/>
</dbReference>
<feature type="domain" description="Fibronectin type-III" evidence="2">
    <location>
        <begin position="512"/>
        <end position="611"/>
    </location>
</feature>
<keyword evidence="1" id="KW-0175">Coiled coil</keyword>
<feature type="coiled-coil region" evidence="1">
    <location>
        <begin position="617"/>
        <end position="714"/>
    </location>
</feature>
<sequence>MGRSLYFRLHAYEPDGTSLGMLPRPLSVDVDFQHDDAGTLKVTYSRLALGGDILKRGLEQGLAVGYEVSDGGAWTEPYNGRFVLVSRSRDAKDRSDTVTLNLMTYAWLLRKALLLDTSKLLTEGDNKGKRAFYSANPGTIVKTMLDENRGRDGVAGYIDAGFDTGMDSAGAAWANVMTLYYDPGVDCFTALSNLAANGVCDWRTQGMTLRIWNADSTALCRDLSGSVIIPLATQALESPEEETIENLAAHILVMGDGIDFTQDNQAAPTPWGKWELYSSQGGVSDEGTARLLMQTQLDQAARVRGQYTRSVLVNDVDALPLIDYRPGDWITAPTVSHGEKVRVQRITLNWSSSGVKAALILNDRLYDAQTRQAKRIQGITGGAVAGGAQGGRPAPAQDHRVPKAPGGLVLSTDAYLDSSGYARGLVTAGWGEVTQATDDTAIDIADYRVEWRYAEEDGWRAAGVTDGLTLAWSNLDCGRTVVARVRAIPSYSDRPGEWSDEASVRVASDAVPPSVPSEPVLSSEMGVVTIHWDGRNASGGGMEPDFDHLEVGRGSSAGALGVVSASMIDVDDFVDTNVQPGETWTYAFRAVDHAGNTSAWSATARITVASAVTSEQVEQIRQDLEDNDKAIEQAQKDLQDNRTALEEANRTVAQVQQDVKANQQTITQTQQTVGQVQNTLSQATKDIQSNKTALEQANKELDTVGRNASDAVAKAQQAIQDAAAAQTTADGRNRIFHDWQDPTVTTPSLEPNVGDLWYRYQRYWTTSLGEPDNSPSALADFYTYSEGEPDNSPSVLVTLDSEIVEVLVWDGSRWNTYSLVASNVIVSGTITGDLIAARTIVADNLATGSVTSEKIVSLAVTADKLAANCVNAGKIAAGAVTTEKLAAGAVTAAKIAALTITGDKIAASAISTDKIAANAVTSAKIAALAVTADKLAANSVNAGKIAAGAVTADKLAANSVNASKIVSGAVTADKLAANSVTAVKIAAGCITTDKIAAGQFRGYVFTGAVYQSSTAENTGFKLRDSGLDMWDSSHNHTVHLDGNGGSNLLTGTFQTAISGKRVLINPDFHTSIVGDPDNTQTGVGIQFIPDGSYARAPYIGTEFEDSDRGLISTICLNGGMRTDGSAGAGTGFGSFMRLGQYRNGGLESAEFYVLTKTDYLEKSSDTNRREWYTRIAAHNRSGNGSYAQLYAHRPGSRYANVYAWANDANNGGRTYSGIEASDQNGAVGVQACIDTGCLYLGGYLGGLTGRNTFQAAQWLYNNGTFQAGGNFNKAQFTLNPAKYGRYFAVASSDTDAYGIFLHVANTGGASSVQVMGRNAGDTFTGTLYAAVCAWLAQ</sequence>
<protein>
    <recommendedName>
        <fullName evidence="2">Fibronectin type-III domain-containing protein</fullName>
    </recommendedName>
</protein>
<name>A0ABS6W8A2_9BIFI</name>
<dbReference type="EMBL" id="JAHBBD010000001">
    <property type="protein sequence ID" value="MBW3081962.1"/>
    <property type="molecule type" value="Genomic_DNA"/>
</dbReference>
<gene>
    <name evidence="3" type="ORF">KIH73_00950</name>
</gene>
<evidence type="ECO:0000259" key="2">
    <source>
        <dbReference type="PROSITE" id="PS50853"/>
    </source>
</evidence>
<dbReference type="Proteomes" id="UP000812844">
    <property type="component" value="Unassembled WGS sequence"/>
</dbReference>
<organism evidence="3 4">
    <name type="scientific">Bifidobacterium phasiani</name>
    <dbReference type="NCBI Taxonomy" id="2834431"/>
    <lineage>
        <taxon>Bacteria</taxon>
        <taxon>Bacillati</taxon>
        <taxon>Actinomycetota</taxon>
        <taxon>Actinomycetes</taxon>
        <taxon>Bifidobacteriales</taxon>
        <taxon>Bifidobacteriaceae</taxon>
        <taxon>Bifidobacterium</taxon>
    </lineage>
</organism>
<proteinExistence type="predicted"/>
<evidence type="ECO:0000256" key="1">
    <source>
        <dbReference type="SAM" id="Coils"/>
    </source>
</evidence>
<dbReference type="InterPro" id="IPR003961">
    <property type="entry name" value="FN3_dom"/>
</dbReference>
<accession>A0ABS6W8A2</accession>
<evidence type="ECO:0000313" key="4">
    <source>
        <dbReference type="Proteomes" id="UP000812844"/>
    </source>
</evidence>
<evidence type="ECO:0000313" key="3">
    <source>
        <dbReference type="EMBL" id="MBW3081962.1"/>
    </source>
</evidence>
<keyword evidence="4" id="KW-1185">Reference proteome</keyword>
<dbReference type="PROSITE" id="PS50853">
    <property type="entry name" value="FN3"/>
    <property type="match status" value="1"/>
</dbReference>